<evidence type="ECO:0000256" key="3">
    <source>
        <dbReference type="ARBA" id="ARBA00022989"/>
    </source>
</evidence>
<dbReference type="KEGG" id="kct:CDEE_0574"/>
<dbReference type="RefSeq" id="WP_015389092.1">
    <property type="nucleotide sequence ID" value="NC_020283.1"/>
</dbReference>
<feature type="transmembrane region" description="Helical" evidence="5">
    <location>
        <begin position="110"/>
        <end position="128"/>
    </location>
</feature>
<dbReference type="Proteomes" id="UP000011686">
    <property type="component" value="Chromosome"/>
</dbReference>
<feature type="transmembrane region" description="Helical" evidence="5">
    <location>
        <begin position="68"/>
        <end position="90"/>
    </location>
</feature>
<accession>M1M658</accession>
<evidence type="ECO:0000256" key="4">
    <source>
        <dbReference type="ARBA" id="ARBA00023136"/>
    </source>
</evidence>
<dbReference type="InterPro" id="IPR003752">
    <property type="entry name" value="DiS_bond_form_DsbB/BdbC"/>
</dbReference>
<dbReference type="GO" id="GO:0016020">
    <property type="term" value="C:membrane"/>
    <property type="evidence" value="ECO:0007669"/>
    <property type="project" value="UniProtKB-SubCell"/>
</dbReference>
<dbReference type="PATRIC" id="fig|1208918.3.peg.304"/>
<proteinExistence type="predicted"/>
<dbReference type="STRING" id="1208918.CDEE_0574"/>
<dbReference type="GO" id="GO:0006457">
    <property type="term" value="P:protein folding"/>
    <property type="evidence" value="ECO:0007669"/>
    <property type="project" value="InterPro"/>
</dbReference>
<feature type="transmembrane region" description="Helical" evidence="5">
    <location>
        <begin position="140"/>
        <end position="162"/>
    </location>
</feature>
<protein>
    <submittedName>
        <fullName evidence="6">Disulfide bond formation protein B</fullName>
    </submittedName>
</protein>
<organism evidence="6 7">
    <name type="scientific">Candidatus Kinetoplastidibacterium crithidiae TCC036E</name>
    <dbReference type="NCBI Taxonomy" id="1208918"/>
    <lineage>
        <taxon>Bacteria</taxon>
        <taxon>Pseudomonadati</taxon>
        <taxon>Pseudomonadota</taxon>
        <taxon>Betaproteobacteria</taxon>
        <taxon>Candidatus Kinetoplastidibacterium</taxon>
    </lineage>
</organism>
<keyword evidence="4 5" id="KW-0472">Membrane</keyword>
<dbReference type="AlphaFoldDB" id="M1M658"/>
<dbReference type="GO" id="GO:0015035">
    <property type="term" value="F:protein-disulfide reductase activity"/>
    <property type="evidence" value="ECO:0007669"/>
    <property type="project" value="InterPro"/>
</dbReference>
<dbReference type="EMBL" id="CP003804">
    <property type="protein sequence ID" value="AGF47605.1"/>
    <property type="molecule type" value="Genomic_DNA"/>
</dbReference>
<dbReference type="Gene3D" id="1.20.1550.10">
    <property type="entry name" value="DsbB-like"/>
    <property type="match status" value="1"/>
</dbReference>
<evidence type="ECO:0000256" key="5">
    <source>
        <dbReference type="SAM" id="Phobius"/>
    </source>
</evidence>
<dbReference type="InterPro" id="IPR023380">
    <property type="entry name" value="DsbB-like_sf"/>
</dbReference>
<reference evidence="6 7" key="1">
    <citation type="journal article" date="2013" name="Genome Biol. Evol.">
        <title>Genome evolution and phylogenomic analysis of candidatus kinetoplastibacterium, the betaproteobacterial endosymbionts of strigomonas and angomonas.</title>
        <authorList>
            <person name="Alves J.M."/>
            <person name="Serrano M.G."/>
            <person name="Maia da Silva F."/>
            <person name="Voegtly L.J."/>
            <person name="Matveyev A.V."/>
            <person name="Teixeira M.M."/>
            <person name="Camargo E.P."/>
            <person name="Buck G.A."/>
        </authorList>
    </citation>
    <scope>NUCLEOTIDE SEQUENCE [LARGE SCALE GENOMIC DNA]</scope>
    <source>
        <strain evidence="6 7">TCC036E</strain>
    </source>
</reference>
<keyword evidence="3 5" id="KW-1133">Transmembrane helix</keyword>
<comment type="subcellular location">
    <subcellularLocation>
        <location evidence="1">Membrane</location>
        <topology evidence="1">Multi-pass membrane protein</topology>
    </subcellularLocation>
</comment>
<name>M1M658_9PROT</name>
<evidence type="ECO:0000256" key="1">
    <source>
        <dbReference type="ARBA" id="ARBA00004141"/>
    </source>
</evidence>
<keyword evidence="2 5" id="KW-0812">Transmembrane</keyword>
<dbReference type="HOGENOM" id="CLU_098660_3_0_4"/>
<sequence length="165" mass="18934">MKQQMKQNHFSNKLFLIMFILSFFSILIALISQHFFDMQPCAWCVIQRLLFFFDRYNFFNWFFLNKVIISRIFALLIAALGIVGILAACLQKIFSSDDLSCTTVTAADKIISNSGFDSAIPWLFNIYASCADDPVTLFGIEYFILSLSVFVLLILISFSICLKKE</sequence>
<evidence type="ECO:0000313" key="6">
    <source>
        <dbReference type="EMBL" id="AGF47605.1"/>
    </source>
</evidence>
<evidence type="ECO:0000313" key="7">
    <source>
        <dbReference type="Proteomes" id="UP000011686"/>
    </source>
</evidence>
<dbReference type="eggNOG" id="COG1495">
    <property type="taxonomic scope" value="Bacteria"/>
</dbReference>
<evidence type="ECO:0000256" key="2">
    <source>
        <dbReference type="ARBA" id="ARBA00022692"/>
    </source>
</evidence>
<dbReference type="SUPFAM" id="SSF158442">
    <property type="entry name" value="DsbB-like"/>
    <property type="match status" value="1"/>
</dbReference>
<gene>
    <name evidence="6" type="ORF">CDEE_0574</name>
</gene>
<keyword evidence="7" id="KW-1185">Reference proteome</keyword>
<dbReference type="Pfam" id="PF02600">
    <property type="entry name" value="DsbB"/>
    <property type="match status" value="1"/>
</dbReference>